<dbReference type="EMBL" id="LZKJ01000059">
    <property type="protein sequence ID" value="OBI49810.1"/>
    <property type="molecule type" value="Genomic_DNA"/>
</dbReference>
<gene>
    <name evidence="2" type="ORF">A5707_16380</name>
</gene>
<comment type="caution">
    <text evidence="2">The sequence shown here is derived from an EMBL/GenBank/DDBJ whole genome shotgun (WGS) entry which is preliminary data.</text>
</comment>
<dbReference type="InterPro" id="IPR038720">
    <property type="entry name" value="YprB_RNase_H-like_dom"/>
</dbReference>
<evidence type="ECO:0000313" key="3">
    <source>
        <dbReference type="Proteomes" id="UP000093592"/>
    </source>
</evidence>
<evidence type="ECO:0000313" key="2">
    <source>
        <dbReference type="EMBL" id="OBI49810.1"/>
    </source>
</evidence>
<accession>A0A1A2ZHT8</accession>
<dbReference type="AlphaFoldDB" id="A0A1A2ZHT8"/>
<name>A0A1A2ZHT8_9MYCO</name>
<dbReference type="Pfam" id="PF13482">
    <property type="entry name" value="RNase_H_2"/>
    <property type="match status" value="1"/>
</dbReference>
<organism evidence="2 3">
    <name type="scientific">Mycobacterium kyorinense</name>
    <dbReference type="NCBI Taxonomy" id="487514"/>
    <lineage>
        <taxon>Bacteria</taxon>
        <taxon>Bacillati</taxon>
        <taxon>Actinomycetota</taxon>
        <taxon>Actinomycetes</taxon>
        <taxon>Mycobacteriales</taxon>
        <taxon>Mycobacteriaceae</taxon>
        <taxon>Mycobacterium</taxon>
    </lineage>
</organism>
<proteinExistence type="predicted"/>
<reference evidence="3" key="1">
    <citation type="submission" date="2016-06" db="EMBL/GenBank/DDBJ databases">
        <authorList>
            <person name="Sutton G."/>
            <person name="Brinkac L."/>
            <person name="Sanka R."/>
            <person name="Adams M."/>
            <person name="Lau E."/>
            <person name="Sam S."/>
            <person name="Sreng N."/>
            <person name="Him V."/>
            <person name="Kerleguer A."/>
            <person name="Cheng S."/>
        </authorList>
    </citation>
    <scope>NUCLEOTIDE SEQUENCE [LARGE SCALE GENOMIC DNA]</scope>
    <source>
        <strain evidence="3">E861</strain>
    </source>
</reference>
<dbReference type="Proteomes" id="UP000093592">
    <property type="component" value="Unassembled WGS sequence"/>
</dbReference>
<evidence type="ECO:0000259" key="1">
    <source>
        <dbReference type="Pfam" id="PF13482"/>
    </source>
</evidence>
<sequence>MQPVLLGGYAAKRCPVRVQNDFLPLVPTLEWDPSPEEKARLEAGIAFEQDVFGKLNALQPDAVVVDPQLGKSAAIAATMHAMDASAPLVLGGWLPDDTEGGRTGRPDILIRVSNGYLPADVKNHLTVQPRKAVSALVSAAKSPDELLELTGSTAATSHRYEDCLQLAHYTRMLQACGYHPGPDQLRGAVLGTSQVAVTPNGDPGLVFVWHDLDEPLISTFSRSRGKVRRSLLERYDHEHAFRVKVAATAQKVLGEDDDPQPLVEPIGQNECRSCPYEQWCAEQMGPDDPSAAIKIGRLSTREWLTLRSMGITTTEALAVLDPDDPAFFDTYAAEVSDLTPSTSRNRIGAAIERAEMICNGVALKRTSDGPVEIPAAGVEIDVDIEYDLNNRVYMWGARLRQGTDDATAVYVDEFVDWVPLDSERERTLAARFASWLRQQRDGAQAAGKTLKVFHWSSPETAKLKSILGAAEVADLIDPTTGVFVDLEKVFKANFFSLHGSSLKKVAPVFGFNWRADDPGGAISQTYLAKAQSSANPDEAAKAKQWLLIYNEDDNAAMASIRDGMRTWTP</sequence>
<feature type="domain" description="YprB ribonuclease H-like" evidence="1">
    <location>
        <begin position="414"/>
        <end position="562"/>
    </location>
</feature>
<protein>
    <recommendedName>
        <fullName evidence="1">YprB ribonuclease H-like domain-containing protein</fullName>
    </recommendedName>
</protein>